<accession>A0ABU3CGF7</accession>
<keyword evidence="2" id="KW-1185">Reference proteome</keyword>
<name>A0ABU3CGF7_9FLAO</name>
<sequence>MLKLIQHSKFLRDYHDALRHKILPVLLFVFLITFVSCDDDDSRECIGHRTEFVSQVNAPETGKINQPVEIEVTFFVNDGCGKFQKFIESGTEDSKTIEVQARYEGCICPEIYSEITAVYTFTPSEPGEYELKFKSGENEFITVNLAITE</sequence>
<reference evidence="1 2" key="1">
    <citation type="submission" date="2023-09" db="EMBL/GenBank/DDBJ databases">
        <authorList>
            <person name="Rey-Velasco X."/>
        </authorList>
    </citation>
    <scope>NUCLEOTIDE SEQUENCE [LARGE SCALE GENOMIC DNA]</scope>
    <source>
        <strain evidence="1 2">F260</strain>
    </source>
</reference>
<comment type="caution">
    <text evidence="1">The sequence shown here is derived from an EMBL/GenBank/DDBJ whole genome shotgun (WGS) entry which is preliminary data.</text>
</comment>
<proteinExistence type="predicted"/>
<dbReference type="RefSeq" id="WP_311493586.1">
    <property type="nucleotide sequence ID" value="NZ_JAVRHO010000002.1"/>
</dbReference>
<evidence type="ECO:0008006" key="3">
    <source>
        <dbReference type="Google" id="ProtNLM"/>
    </source>
</evidence>
<dbReference type="EMBL" id="JAVRHO010000002">
    <property type="protein sequence ID" value="MDT0645429.1"/>
    <property type="molecule type" value="Genomic_DNA"/>
</dbReference>
<protein>
    <recommendedName>
        <fullName evidence="3">GOLD domain-containing protein</fullName>
    </recommendedName>
</protein>
<dbReference type="Proteomes" id="UP001245285">
    <property type="component" value="Unassembled WGS sequence"/>
</dbReference>
<organism evidence="1 2">
    <name type="scientific">Autumnicola lenta</name>
    <dbReference type="NCBI Taxonomy" id="3075593"/>
    <lineage>
        <taxon>Bacteria</taxon>
        <taxon>Pseudomonadati</taxon>
        <taxon>Bacteroidota</taxon>
        <taxon>Flavobacteriia</taxon>
        <taxon>Flavobacteriales</taxon>
        <taxon>Flavobacteriaceae</taxon>
        <taxon>Autumnicola</taxon>
    </lineage>
</organism>
<evidence type="ECO:0000313" key="1">
    <source>
        <dbReference type="EMBL" id="MDT0645429.1"/>
    </source>
</evidence>
<evidence type="ECO:0000313" key="2">
    <source>
        <dbReference type="Proteomes" id="UP001245285"/>
    </source>
</evidence>
<gene>
    <name evidence="1" type="ORF">RM545_01900</name>
</gene>